<feature type="modified residue" description="4-aspartylphosphate" evidence="6">
    <location>
        <position position="53"/>
    </location>
</feature>
<name>A0ABT2UBJ6_9BACL</name>
<dbReference type="SMART" id="SM00421">
    <property type="entry name" value="HTH_LUXR"/>
    <property type="match status" value="1"/>
</dbReference>
<dbReference type="Gene3D" id="1.10.10.10">
    <property type="entry name" value="Winged helix-like DNA-binding domain superfamily/Winged helix DNA-binding domain"/>
    <property type="match status" value="1"/>
</dbReference>
<sequence>MKIVIVDDEKAMHLIMRRMLGKIEEVEVVGSFLETMSAYSFVENHEVDLVLVDISMPRESGIEFAQRLRERGEHMKIVFVTSHKEYALSAFDVYAYDYIVKPLTQDRLLRTIQRALTEQSNEGTQMDRRSVTLAAGPVETKYDFERTNLAQQELRTDLMENWPDWIEGGDLTNKPGYQKLNDANQLMNSPEHMEFHLAKDTGDALQVLVDPLTNRETEILLALAEGLSNKEIADRFLLTEGTVKNHLYNLYSKLSVKRRAQAIKRARELRILR</sequence>
<keyword evidence="5" id="KW-0804">Transcription</keyword>
<evidence type="ECO:0000256" key="6">
    <source>
        <dbReference type="PROSITE-ProRule" id="PRU00169"/>
    </source>
</evidence>
<evidence type="ECO:0000313" key="9">
    <source>
        <dbReference type="EMBL" id="MCU6792005.1"/>
    </source>
</evidence>
<dbReference type="InterPro" id="IPR039420">
    <property type="entry name" value="WalR-like"/>
</dbReference>
<dbReference type="InterPro" id="IPR001789">
    <property type="entry name" value="Sig_transdc_resp-reg_receiver"/>
</dbReference>
<dbReference type="InterPro" id="IPR011006">
    <property type="entry name" value="CheY-like_superfamily"/>
</dbReference>
<dbReference type="SUPFAM" id="SSF46894">
    <property type="entry name" value="C-terminal effector domain of the bipartite response regulators"/>
    <property type="match status" value="1"/>
</dbReference>
<keyword evidence="1 6" id="KW-0597">Phosphoprotein</keyword>
<comment type="caution">
    <text evidence="9">The sequence shown here is derived from an EMBL/GenBank/DDBJ whole genome shotgun (WGS) entry which is preliminary data.</text>
</comment>
<dbReference type="InterPro" id="IPR000792">
    <property type="entry name" value="Tscrpt_reg_LuxR_C"/>
</dbReference>
<dbReference type="RefSeq" id="WP_262683404.1">
    <property type="nucleotide sequence ID" value="NZ_JAOQIO010000016.1"/>
</dbReference>
<evidence type="ECO:0000313" key="10">
    <source>
        <dbReference type="Proteomes" id="UP001652445"/>
    </source>
</evidence>
<feature type="domain" description="Response regulatory" evidence="8">
    <location>
        <begin position="2"/>
        <end position="116"/>
    </location>
</feature>
<dbReference type="Proteomes" id="UP001652445">
    <property type="component" value="Unassembled WGS sequence"/>
</dbReference>
<dbReference type="PANTHER" id="PTHR43214:SF44">
    <property type="entry name" value="TWO-COMPONENT RESPONSE REGULATOR"/>
    <property type="match status" value="1"/>
</dbReference>
<dbReference type="PROSITE" id="PS50110">
    <property type="entry name" value="RESPONSE_REGULATORY"/>
    <property type="match status" value="1"/>
</dbReference>
<dbReference type="Pfam" id="PF00072">
    <property type="entry name" value="Response_reg"/>
    <property type="match status" value="1"/>
</dbReference>
<keyword evidence="10" id="KW-1185">Reference proteome</keyword>
<keyword evidence="4" id="KW-0238">DNA-binding</keyword>
<dbReference type="EMBL" id="JAOQIO010000016">
    <property type="protein sequence ID" value="MCU6792005.1"/>
    <property type="molecule type" value="Genomic_DNA"/>
</dbReference>
<dbReference type="PRINTS" id="PR00038">
    <property type="entry name" value="HTHLUXR"/>
</dbReference>
<dbReference type="PANTHER" id="PTHR43214">
    <property type="entry name" value="TWO-COMPONENT RESPONSE REGULATOR"/>
    <property type="match status" value="1"/>
</dbReference>
<dbReference type="Pfam" id="PF00196">
    <property type="entry name" value="GerE"/>
    <property type="match status" value="1"/>
</dbReference>
<evidence type="ECO:0000259" key="8">
    <source>
        <dbReference type="PROSITE" id="PS50110"/>
    </source>
</evidence>
<evidence type="ECO:0000256" key="4">
    <source>
        <dbReference type="ARBA" id="ARBA00023125"/>
    </source>
</evidence>
<gene>
    <name evidence="9" type="ORF">OB236_07680</name>
</gene>
<dbReference type="CDD" id="cd06170">
    <property type="entry name" value="LuxR_C_like"/>
    <property type="match status" value="1"/>
</dbReference>
<dbReference type="SMART" id="SM00448">
    <property type="entry name" value="REC"/>
    <property type="match status" value="1"/>
</dbReference>
<reference evidence="9 10" key="1">
    <citation type="submission" date="2022-09" db="EMBL/GenBank/DDBJ databases">
        <authorList>
            <person name="Han X.L."/>
            <person name="Wang Q."/>
            <person name="Lu T."/>
        </authorList>
    </citation>
    <scope>NUCLEOTIDE SEQUENCE [LARGE SCALE GENOMIC DNA]</scope>
    <source>
        <strain evidence="9 10">WQ 127069</strain>
    </source>
</reference>
<proteinExistence type="predicted"/>
<organism evidence="9 10">
    <name type="scientific">Paenibacillus baimaensis</name>
    <dbReference type="NCBI Taxonomy" id="2982185"/>
    <lineage>
        <taxon>Bacteria</taxon>
        <taxon>Bacillati</taxon>
        <taxon>Bacillota</taxon>
        <taxon>Bacilli</taxon>
        <taxon>Bacillales</taxon>
        <taxon>Paenibacillaceae</taxon>
        <taxon>Paenibacillus</taxon>
    </lineage>
</organism>
<protein>
    <submittedName>
        <fullName evidence="9">Response regulator transcription factor</fullName>
    </submittedName>
</protein>
<dbReference type="InterPro" id="IPR016032">
    <property type="entry name" value="Sig_transdc_resp-reg_C-effctor"/>
</dbReference>
<dbReference type="PROSITE" id="PS50043">
    <property type="entry name" value="HTH_LUXR_2"/>
    <property type="match status" value="1"/>
</dbReference>
<evidence type="ECO:0000259" key="7">
    <source>
        <dbReference type="PROSITE" id="PS50043"/>
    </source>
</evidence>
<accession>A0ABT2UBJ6</accession>
<dbReference type="SUPFAM" id="SSF52172">
    <property type="entry name" value="CheY-like"/>
    <property type="match status" value="1"/>
</dbReference>
<evidence type="ECO:0000256" key="2">
    <source>
        <dbReference type="ARBA" id="ARBA00023012"/>
    </source>
</evidence>
<evidence type="ECO:0000256" key="1">
    <source>
        <dbReference type="ARBA" id="ARBA00022553"/>
    </source>
</evidence>
<dbReference type="InterPro" id="IPR036388">
    <property type="entry name" value="WH-like_DNA-bd_sf"/>
</dbReference>
<feature type="domain" description="HTH luxR-type" evidence="7">
    <location>
        <begin position="205"/>
        <end position="270"/>
    </location>
</feature>
<keyword evidence="2" id="KW-0902">Two-component regulatory system</keyword>
<keyword evidence="3" id="KW-0805">Transcription regulation</keyword>
<dbReference type="PROSITE" id="PS00622">
    <property type="entry name" value="HTH_LUXR_1"/>
    <property type="match status" value="1"/>
</dbReference>
<evidence type="ECO:0000256" key="5">
    <source>
        <dbReference type="ARBA" id="ARBA00023163"/>
    </source>
</evidence>
<evidence type="ECO:0000256" key="3">
    <source>
        <dbReference type="ARBA" id="ARBA00023015"/>
    </source>
</evidence>
<dbReference type="Gene3D" id="3.40.50.2300">
    <property type="match status" value="1"/>
</dbReference>